<organism evidence="1 2">
    <name type="scientific">Adineta ricciae</name>
    <name type="common">Rotifer</name>
    <dbReference type="NCBI Taxonomy" id="249248"/>
    <lineage>
        <taxon>Eukaryota</taxon>
        <taxon>Metazoa</taxon>
        <taxon>Spiralia</taxon>
        <taxon>Gnathifera</taxon>
        <taxon>Rotifera</taxon>
        <taxon>Eurotatoria</taxon>
        <taxon>Bdelloidea</taxon>
        <taxon>Adinetida</taxon>
        <taxon>Adinetidae</taxon>
        <taxon>Adineta</taxon>
    </lineage>
</organism>
<dbReference type="Proteomes" id="UP000663852">
    <property type="component" value="Unassembled WGS sequence"/>
</dbReference>
<gene>
    <name evidence="1" type="ORF">EDS130_LOCUS30840</name>
</gene>
<proteinExistence type="predicted"/>
<dbReference type="EMBL" id="CAJNOJ010000220">
    <property type="protein sequence ID" value="CAF1305494.1"/>
    <property type="molecule type" value="Genomic_DNA"/>
</dbReference>
<name>A0A815E1R1_ADIRI</name>
<evidence type="ECO:0000313" key="2">
    <source>
        <dbReference type="Proteomes" id="UP000663852"/>
    </source>
</evidence>
<reference evidence="1" key="1">
    <citation type="submission" date="2021-02" db="EMBL/GenBank/DDBJ databases">
        <authorList>
            <person name="Nowell W R."/>
        </authorList>
    </citation>
    <scope>NUCLEOTIDE SEQUENCE</scope>
</reference>
<comment type="caution">
    <text evidence="1">The sequence shown here is derived from an EMBL/GenBank/DDBJ whole genome shotgun (WGS) entry which is preliminary data.</text>
</comment>
<protein>
    <submittedName>
        <fullName evidence="1">Uncharacterized protein</fullName>
    </submittedName>
</protein>
<accession>A0A815E1R1</accession>
<evidence type="ECO:0000313" key="1">
    <source>
        <dbReference type="EMBL" id="CAF1305494.1"/>
    </source>
</evidence>
<dbReference type="AlphaFoldDB" id="A0A815E1R1"/>
<sequence>MYECESEARLVRKKFALSWKLERKKQRINTPVVHKLGSHFIHYFENNKTLKKKKRWLKRHHKMMGHAIVANLEDGGHGSQETRNVADVDILVVPIVEHDDSIIHYNTTSFPFD</sequence>